<organism evidence="2 3">
    <name type="scientific">Paenactinomyces guangxiensis</name>
    <dbReference type="NCBI Taxonomy" id="1490290"/>
    <lineage>
        <taxon>Bacteria</taxon>
        <taxon>Bacillati</taxon>
        <taxon>Bacillota</taxon>
        <taxon>Bacilli</taxon>
        <taxon>Bacillales</taxon>
        <taxon>Thermoactinomycetaceae</taxon>
        <taxon>Paenactinomyces</taxon>
    </lineage>
</organism>
<proteinExistence type="predicted"/>
<keyword evidence="3" id="KW-1185">Reference proteome</keyword>
<evidence type="ECO:0000313" key="2">
    <source>
        <dbReference type="EMBL" id="MBA4493606.1"/>
    </source>
</evidence>
<dbReference type="NCBIfam" id="NF038403">
    <property type="entry name" value="perm_prefix_1"/>
    <property type="match status" value="1"/>
</dbReference>
<comment type="caution">
    <text evidence="2">The sequence shown here is derived from an EMBL/GenBank/DDBJ whole genome shotgun (WGS) entry which is preliminary data.</text>
</comment>
<feature type="transmembrane region" description="Helical" evidence="1">
    <location>
        <begin position="114"/>
        <end position="138"/>
    </location>
</feature>
<evidence type="ECO:0000256" key="1">
    <source>
        <dbReference type="SAM" id="Phobius"/>
    </source>
</evidence>
<feature type="transmembrane region" description="Helical" evidence="1">
    <location>
        <begin position="86"/>
        <end position="108"/>
    </location>
</feature>
<name>A0A7W2A6P0_9BACL</name>
<feature type="transmembrane region" description="Helical" evidence="1">
    <location>
        <begin position="178"/>
        <end position="195"/>
    </location>
</feature>
<dbReference type="Proteomes" id="UP000535491">
    <property type="component" value="Unassembled WGS sequence"/>
</dbReference>
<keyword evidence="1" id="KW-0812">Transmembrane</keyword>
<keyword evidence="1" id="KW-1133">Transmembrane helix</keyword>
<dbReference type="InterPro" id="IPR047928">
    <property type="entry name" value="Perm_prefix_1"/>
</dbReference>
<accession>A0A7W2A6P0</accession>
<dbReference type="EMBL" id="JACEIQ010000003">
    <property type="protein sequence ID" value="MBA4493606.1"/>
    <property type="molecule type" value="Genomic_DNA"/>
</dbReference>
<gene>
    <name evidence="2" type="ORF">H1191_04735</name>
</gene>
<dbReference type="AlphaFoldDB" id="A0A7W2A6P0"/>
<dbReference type="RefSeq" id="WP_181750847.1">
    <property type="nucleotide sequence ID" value="NZ_JACEIQ010000003.1"/>
</dbReference>
<reference evidence="2 3" key="1">
    <citation type="submission" date="2020-07" db="EMBL/GenBank/DDBJ databases">
        <authorList>
            <person name="Feng H."/>
        </authorList>
    </citation>
    <scope>NUCLEOTIDE SEQUENCE [LARGE SCALE GENOMIC DNA]</scope>
    <source>
        <strain evidence="3">s-10</strain>
    </source>
</reference>
<keyword evidence="1" id="KW-0472">Membrane</keyword>
<sequence length="230" mass="26218">MNDLHPYLKKIMSRIEYTGENKKELEEELRTHLEMLVDEYMEQGYSQTKALQCAMEDFGCPDEIGKELHKTFYYNREMKLMFPRKLIGALLVGTLGTGLAAGLLISALKMDSLSAVLLPLLALFPVSIIYVGFISSLVEFTVKRFRIKPRLIVTCLLYLLSFGASSVFAFQLYGPGTYTNVLFLSTVTALSLFIVDEWLQRKRSGMVEWIYTSFCIGVVKWTHPLLKQSI</sequence>
<protein>
    <submittedName>
        <fullName evidence="2">Uncharacterized protein</fullName>
    </submittedName>
</protein>
<evidence type="ECO:0000313" key="3">
    <source>
        <dbReference type="Proteomes" id="UP000535491"/>
    </source>
</evidence>
<feature type="transmembrane region" description="Helical" evidence="1">
    <location>
        <begin position="150"/>
        <end position="172"/>
    </location>
</feature>